<dbReference type="RefSeq" id="WP_075396814.1">
    <property type="nucleotide sequence ID" value="NZ_MSDU01000003.1"/>
</dbReference>
<dbReference type="STRING" id="1714264.BTO30_00820"/>
<accession>A0A1Q8Q9G9</accession>
<comment type="caution">
    <text evidence="3">The sequence shown here is derived from an EMBL/GenBank/DDBJ whole genome shotgun (WGS) entry which is preliminary data.</text>
</comment>
<evidence type="ECO:0000313" key="3">
    <source>
        <dbReference type="EMBL" id="OLN23996.1"/>
    </source>
</evidence>
<dbReference type="Gene3D" id="3.40.630.40">
    <property type="entry name" value="Zn-dependent exopeptidases"/>
    <property type="match status" value="1"/>
</dbReference>
<evidence type="ECO:0000256" key="1">
    <source>
        <dbReference type="ARBA" id="ARBA00022801"/>
    </source>
</evidence>
<organism evidence="3 4">
    <name type="scientific">Domibacillus antri</name>
    <dbReference type="NCBI Taxonomy" id="1714264"/>
    <lineage>
        <taxon>Bacteria</taxon>
        <taxon>Bacillati</taxon>
        <taxon>Bacillota</taxon>
        <taxon>Bacilli</taxon>
        <taxon>Bacillales</taxon>
        <taxon>Bacillaceae</taxon>
        <taxon>Domibacillus</taxon>
    </lineage>
</organism>
<dbReference type="GO" id="GO:0008745">
    <property type="term" value="F:N-acetylmuramoyl-L-alanine amidase activity"/>
    <property type="evidence" value="ECO:0007669"/>
    <property type="project" value="InterPro"/>
</dbReference>
<name>A0A1Q8Q9G9_9BACI</name>
<dbReference type="SMART" id="SM00646">
    <property type="entry name" value="Ami_3"/>
    <property type="match status" value="1"/>
</dbReference>
<evidence type="ECO:0000259" key="2">
    <source>
        <dbReference type="SMART" id="SM00646"/>
    </source>
</evidence>
<reference evidence="3 4" key="1">
    <citation type="submission" date="2016-12" db="EMBL/GenBank/DDBJ databases">
        <title>Domibacillus antri genome sequencing.</title>
        <authorList>
            <person name="Verma A."/>
            <person name="Krishnamurthi S."/>
        </authorList>
    </citation>
    <scope>NUCLEOTIDE SEQUENCE [LARGE SCALE GENOMIC DNA]</scope>
    <source>
        <strain evidence="3 4">XD80</strain>
    </source>
</reference>
<dbReference type="OrthoDB" id="9763643at2"/>
<dbReference type="Proteomes" id="UP000185568">
    <property type="component" value="Unassembled WGS sequence"/>
</dbReference>
<dbReference type="Pfam" id="PF01520">
    <property type="entry name" value="Amidase_3"/>
    <property type="match status" value="1"/>
</dbReference>
<dbReference type="CDD" id="cd02696">
    <property type="entry name" value="MurNAc-LAA"/>
    <property type="match status" value="1"/>
</dbReference>
<dbReference type="EMBL" id="MSDU01000003">
    <property type="protein sequence ID" value="OLN23996.1"/>
    <property type="molecule type" value="Genomic_DNA"/>
</dbReference>
<dbReference type="PANTHER" id="PTHR30404">
    <property type="entry name" value="N-ACETYLMURAMOYL-L-ALANINE AMIDASE"/>
    <property type="match status" value="1"/>
</dbReference>
<dbReference type="InterPro" id="IPR002508">
    <property type="entry name" value="MurNAc-LAA_cat"/>
</dbReference>
<keyword evidence="4" id="KW-1185">Reference proteome</keyword>
<evidence type="ECO:0000313" key="4">
    <source>
        <dbReference type="Proteomes" id="UP000185568"/>
    </source>
</evidence>
<keyword evidence="1" id="KW-0378">Hydrolase</keyword>
<dbReference type="InterPro" id="IPR050695">
    <property type="entry name" value="N-acetylmuramoyl_amidase_3"/>
</dbReference>
<dbReference type="SUPFAM" id="SSF53187">
    <property type="entry name" value="Zn-dependent exopeptidases"/>
    <property type="match status" value="1"/>
</dbReference>
<dbReference type="PANTHER" id="PTHR30404:SF0">
    <property type="entry name" value="N-ACETYLMURAMOYL-L-ALANINE AMIDASE AMIC"/>
    <property type="match status" value="1"/>
</dbReference>
<dbReference type="AlphaFoldDB" id="A0A1Q8Q9G9"/>
<protein>
    <submittedName>
        <fullName evidence="3">N-acetylmuramoyl-L-alanine amidase</fullName>
    </submittedName>
</protein>
<gene>
    <name evidence="3" type="ORF">BTO30_00820</name>
</gene>
<dbReference type="GO" id="GO:0009253">
    <property type="term" value="P:peptidoglycan catabolic process"/>
    <property type="evidence" value="ECO:0007669"/>
    <property type="project" value="InterPro"/>
</dbReference>
<dbReference type="GO" id="GO:0030288">
    <property type="term" value="C:outer membrane-bounded periplasmic space"/>
    <property type="evidence" value="ECO:0007669"/>
    <property type="project" value="TreeGrafter"/>
</dbReference>
<proteinExistence type="predicted"/>
<sequence>MKIAIDAGHGWHTPGKRSPDGMREYEFNRETALFLRKELTDDVLFVHHDSRDVPLSERVKQANAAGADLYVSIHANAFGEEWTSAHGIETYVYTSRPAKALKIAQSVQKELVSATGRRDRGVKAADFYVLRQTRMPAILVEAGFMTNREEAALLQSIEYRKTCARAIAAGIKRVSF</sequence>
<feature type="domain" description="MurNAc-LAA" evidence="2">
    <location>
        <begin position="59"/>
        <end position="172"/>
    </location>
</feature>